<feature type="compositionally biased region" description="Low complexity" evidence="1">
    <location>
        <begin position="150"/>
        <end position="182"/>
    </location>
</feature>
<evidence type="ECO:0000313" key="2">
    <source>
        <dbReference type="EMBL" id="KAK1801408.1"/>
    </source>
</evidence>
<keyword evidence="3" id="KW-1185">Reference proteome</keyword>
<comment type="caution">
    <text evidence="2">The sequence shown here is derived from an EMBL/GenBank/DDBJ whole genome shotgun (WGS) entry which is preliminary data.</text>
</comment>
<dbReference type="Proteomes" id="UP001239994">
    <property type="component" value="Unassembled WGS sequence"/>
</dbReference>
<gene>
    <name evidence="2" type="ORF">P4O66_023078</name>
</gene>
<protein>
    <submittedName>
        <fullName evidence="2">Uncharacterized protein</fullName>
    </submittedName>
</protein>
<feature type="compositionally biased region" description="Basic and acidic residues" evidence="1">
    <location>
        <begin position="72"/>
        <end position="81"/>
    </location>
</feature>
<name>A0AAD9E1Z2_9TELE</name>
<feature type="region of interest" description="Disordered" evidence="1">
    <location>
        <begin position="48"/>
        <end position="81"/>
    </location>
</feature>
<dbReference type="AlphaFoldDB" id="A0AAD9E1Z2"/>
<proteinExistence type="predicted"/>
<reference evidence="2" key="1">
    <citation type="submission" date="2023-03" db="EMBL/GenBank/DDBJ databases">
        <title>Electrophorus voltai genome.</title>
        <authorList>
            <person name="Bian C."/>
        </authorList>
    </citation>
    <scope>NUCLEOTIDE SEQUENCE</scope>
    <source>
        <strain evidence="2">CB-2022</strain>
        <tissue evidence="2">Muscle</tissue>
    </source>
</reference>
<dbReference type="EMBL" id="JAROKS010000009">
    <property type="protein sequence ID" value="KAK1801408.1"/>
    <property type="molecule type" value="Genomic_DNA"/>
</dbReference>
<organism evidence="2 3">
    <name type="scientific">Electrophorus voltai</name>
    <dbReference type="NCBI Taxonomy" id="2609070"/>
    <lineage>
        <taxon>Eukaryota</taxon>
        <taxon>Metazoa</taxon>
        <taxon>Chordata</taxon>
        <taxon>Craniata</taxon>
        <taxon>Vertebrata</taxon>
        <taxon>Euteleostomi</taxon>
        <taxon>Actinopterygii</taxon>
        <taxon>Neopterygii</taxon>
        <taxon>Teleostei</taxon>
        <taxon>Ostariophysi</taxon>
        <taxon>Gymnotiformes</taxon>
        <taxon>Gymnotoidei</taxon>
        <taxon>Gymnotidae</taxon>
        <taxon>Electrophorus</taxon>
    </lineage>
</organism>
<sequence>MALYSVTLYIEVNTLPITLLQVKLDPTGVPHCLRVLCGRAPSHHHLIIHPPPRSYGNPRRIPCSQELPGRNSHQDEEPVDREEVSSEMCCVYIGGVPQFLVSDATLVMLQMMNSLRCLRNHAAKKRAKVSASGSDPERRQPDSAVKLEPSTDSPSHTSPSLTSPLSESSLSSLYSPPTSTITNGTKIR</sequence>
<evidence type="ECO:0000313" key="3">
    <source>
        <dbReference type="Proteomes" id="UP001239994"/>
    </source>
</evidence>
<feature type="region of interest" description="Disordered" evidence="1">
    <location>
        <begin position="126"/>
        <end position="188"/>
    </location>
</feature>
<accession>A0AAD9E1Z2</accession>
<evidence type="ECO:0000256" key="1">
    <source>
        <dbReference type="SAM" id="MobiDB-lite"/>
    </source>
</evidence>